<evidence type="ECO:0000256" key="6">
    <source>
        <dbReference type="RuleBase" id="RU366058"/>
    </source>
</evidence>
<evidence type="ECO:0000256" key="1">
    <source>
        <dbReference type="ARBA" id="ARBA00004651"/>
    </source>
</evidence>
<dbReference type="PANTHER" id="PTHR12677:SF59">
    <property type="entry name" value="GOLGI APPARATUS MEMBRANE PROTEIN TVP38-RELATED"/>
    <property type="match status" value="1"/>
</dbReference>
<dbReference type="InterPro" id="IPR015414">
    <property type="entry name" value="TMEM64"/>
</dbReference>
<dbReference type="PANTHER" id="PTHR12677">
    <property type="entry name" value="GOLGI APPARATUS MEMBRANE PROTEIN TVP38-RELATED"/>
    <property type="match status" value="1"/>
</dbReference>
<name>A0ABP9DME0_9BACT</name>
<evidence type="ECO:0000313" key="9">
    <source>
        <dbReference type="Proteomes" id="UP001500298"/>
    </source>
</evidence>
<evidence type="ECO:0000256" key="4">
    <source>
        <dbReference type="ARBA" id="ARBA00022989"/>
    </source>
</evidence>
<comment type="caution">
    <text evidence="8">The sequence shown here is derived from an EMBL/GenBank/DDBJ whole genome shotgun (WGS) entry which is preliminary data.</text>
</comment>
<keyword evidence="4 6" id="KW-1133">Transmembrane helix</keyword>
<sequence length="239" mass="26374">MHAKYLDSNILIHSMAFSSLIKKNSSSFSLSIFFTIIPLVMSTTIAFHIYHYEEVLMELTPIYWIGIFIASAFTMGFALTPTTFIAVSSGYLLGWHAIPGVILGYLGASLLCYSFAKKIDQGRFGKSIREFKKGEVILENIQGNEFKMTLLTKLSPVLPFAVSNILLSLAGVRKKPFIVGSFLGMLPRTLLSIWAGYTAYNLKDALEGGNNNAMVWVMAALALLTIGGVLYILKKPKVQ</sequence>
<dbReference type="Pfam" id="PF09335">
    <property type="entry name" value="VTT_dom"/>
    <property type="match status" value="1"/>
</dbReference>
<accession>A0ABP9DME0</accession>
<comment type="similarity">
    <text evidence="6">Belongs to the TVP38/TMEM64 family.</text>
</comment>
<gene>
    <name evidence="8" type="ORF">GCM10023331_35460</name>
</gene>
<proteinExistence type="inferred from homology"/>
<protein>
    <recommendedName>
        <fullName evidence="6">TVP38/TMEM64 family membrane protein</fullName>
    </recommendedName>
</protein>
<evidence type="ECO:0000313" key="8">
    <source>
        <dbReference type="EMBL" id="GAA4847654.1"/>
    </source>
</evidence>
<evidence type="ECO:0000259" key="7">
    <source>
        <dbReference type="Pfam" id="PF09335"/>
    </source>
</evidence>
<keyword evidence="5 6" id="KW-0472">Membrane</keyword>
<feature type="transmembrane region" description="Helical" evidence="6">
    <location>
        <begin position="213"/>
        <end position="233"/>
    </location>
</feature>
<reference evidence="9" key="1">
    <citation type="journal article" date="2019" name="Int. J. Syst. Evol. Microbiol.">
        <title>The Global Catalogue of Microorganisms (GCM) 10K type strain sequencing project: providing services to taxonomists for standard genome sequencing and annotation.</title>
        <authorList>
            <consortium name="The Broad Institute Genomics Platform"/>
            <consortium name="The Broad Institute Genome Sequencing Center for Infectious Disease"/>
            <person name="Wu L."/>
            <person name="Ma J."/>
        </authorList>
    </citation>
    <scope>NUCLEOTIDE SEQUENCE [LARGE SCALE GENOMIC DNA]</scope>
    <source>
        <strain evidence="9">JCM 18326</strain>
    </source>
</reference>
<keyword evidence="3 6" id="KW-0812">Transmembrane</keyword>
<evidence type="ECO:0000256" key="2">
    <source>
        <dbReference type="ARBA" id="ARBA00022475"/>
    </source>
</evidence>
<keyword evidence="2 6" id="KW-1003">Cell membrane</keyword>
<organism evidence="8 9">
    <name type="scientific">Algivirga pacifica</name>
    <dbReference type="NCBI Taxonomy" id="1162670"/>
    <lineage>
        <taxon>Bacteria</taxon>
        <taxon>Pseudomonadati</taxon>
        <taxon>Bacteroidota</taxon>
        <taxon>Cytophagia</taxon>
        <taxon>Cytophagales</taxon>
        <taxon>Flammeovirgaceae</taxon>
        <taxon>Algivirga</taxon>
    </lineage>
</organism>
<evidence type="ECO:0000256" key="3">
    <source>
        <dbReference type="ARBA" id="ARBA00022692"/>
    </source>
</evidence>
<feature type="transmembrane region" description="Helical" evidence="6">
    <location>
        <begin position="28"/>
        <end position="50"/>
    </location>
</feature>
<feature type="transmembrane region" description="Helical" evidence="6">
    <location>
        <begin position="93"/>
        <end position="116"/>
    </location>
</feature>
<dbReference type="Proteomes" id="UP001500298">
    <property type="component" value="Unassembled WGS sequence"/>
</dbReference>
<comment type="subcellular location">
    <subcellularLocation>
        <location evidence="1 6">Cell membrane</location>
        <topology evidence="1 6">Multi-pass membrane protein</topology>
    </subcellularLocation>
</comment>
<dbReference type="EMBL" id="BAABJX010000057">
    <property type="protein sequence ID" value="GAA4847654.1"/>
    <property type="molecule type" value="Genomic_DNA"/>
</dbReference>
<evidence type="ECO:0000256" key="5">
    <source>
        <dbReference type="ARBA" id="ARBA00023136"/>
    </source>
</evidence>
<keyword evidence="9" id="KW-1185">Reference proteome</keyword>
<feature type="transmembrane region" description="Helical" evidence="6">
    <location>
        <begin position="177"/>
        <end position="197"/>
    </location>
</feature>
<dbReference type="InterPro" id="IPR032816">
    <property type="entry name" value="VTT_dom"/>
</dbReference>
<feature type="domain" description="VTT" evidence="7">
    <location>
        <begin position="81"/>
        <end position="197"/>
    </location>
</feature>
<feature type="transmembrane region" description="Helical" evidence="6">
    <location>
        <begin position="62"/>
        <end position="87"/>
    </location>
</feature>